<dbReference type="Gene3D" id="3.20.20.140">
    <property type="entry name" value="Metal-dependent hydrolases"/>
    <property type="match status" value="1"/>
</dbReference>
<dbReference type="InterPro" id="IPR032466">
    <property type="entry name" value="Metal_Hydrolase"/>
</dbReference>
<accession>A0A2N5ZI88</accession>
<evidence type="ECO:0000313" key="2">
    <source>
        <dbReference type="Proteomes" id="UP000234857"/>
    </source>
</evidence>
<gene>
    <name evidence="1" type="ORF">C0601_05165</name>
</gene>
<proteinExistence type="predicted"/>
<dbReference type="CDD" id="cd01301">
    <property type="entry name" value="rDP_like"/>
    <property type="match status" value="1"/>
</dbReference>
<dbReference type="SUPFAM" id="SSF51556">
    <property type="entry name" value="Metallo-dependent hydrolases"/>
    <property type="match status" value="1"/>
</dbReference>
<dbReference type="GO" id="GO:0006508">
    <property type="term" value="P:proteolysis"/>
    <property type="evidence" value="ECO:0007669"/>
    <property type="project" value="InterPro"/>
</dbReference>
<dbReference type="EMBL" id="PKTG01000064">
    <property type="protein sequence ID" value="PLX18410.1"/>
    <property type="molecule type" value="Genomic_DNA"/>
</dbReference>
<dbReference type="AlphaFoldDB" id="A0A2N5ZI88"/>
<dbReference type="PANTHER" id="PTHR10443">
    <property type="entry name" value="MICROSOMAL DIPEPTIDASE"/>
    <property type="match status" value="1"/>
</dbReference>
<protein>
    <recommendedName>
        <fullName evidence="3">Peptidase</fullName>
    </recommendedName>
</protein>
<reference evidence="1 2" key="1">
    <citation type="submission" date="2017-11" db="EMBL/GenBank/DDBJ databases">
        <title>Genome-resolved metagenomics identifies genetic mobility, metabolic interactions, and unexpected diversity in perchlorate-reducing communities.</title>
        <authorList>
            <person name="Barnum T.P."/>
            <person name="Figueroa I.A."/>
            <person name="Carlstrom C.I."/>
            <person name="Lucas L.N."/>
            <person name="Engelbrektson A.L."/>
            <person name="Coates J.D."/>
        </authorList>
    </citation>
    <scope>NUCLEOTIDE SEQUENCE [LARGE SCALE GENOMIC DNA]</scope>
    <source>
        <strain evidence="1">BM706</strain>
    </source>
</reference>
<sequence>MDYRFIDLHTDTLFRMMDEKRSNSFSENTPMHIDLEKIKKGKPLALTLAMFTEDKKEQSTRTLHINQMLSEFFNIINSNKEIVQALTINDIFQANENEKYSVILGIEGSGGLQSHKDLYWLHRLGLRIISPVWNDSNLFASGNDFPNDGLTNEGRKLIKTAKELGIVIDISHLNYKGFFELVDIMENTPFIATHSNSYRLCSTPRNLKDEQIKAIKASGGIIGITFYNDILEKGKKAGIDDVIRHIDYIVDKAGIDHVGIGTDFDGIERPLTEISDISMMQRLFERLKDKGYKDKEIKKIACENALRVFSEIWI</sequence>
<dbReference type="PANTHER" id="PTHR10443:SF12">
    <property type="entry name" value="DIPEPTIDASE"/>
    <property type="match status" value="1"/>
</dbReference>
<comment type="caution">
    <text evidence="1">The sequence shown here is derived from an EMBL/GenBank/DDBJ whole genome shotgun (WGS) entry which is preliminary data.</text>
</comment>
<dbReference type="Pfam" id="PF01244">
    <property type="entry name" value="Peptidase_M19"/>
    <property type="match status" value="1"/>
</dbReference>
<dbReference type="Proteomes" id="UP000234857">
    <property type="component" value="Unassembled WGS sequence"/>
</dbReference>
<dbReference type="InterPro" id="IPR008257">
    <property type="entry name" value="Pept_M19"/>
</dbReference>
<evidence type="ECO:0000313" key="1">
    <source>
        <dbReference type="EMBL" id="PLX18410.1"/>
    </source>
</evidence>
<dbReference type="PROSITE" id="PS51365">
    <property type="entry name" value="RENAL_DIPEPTIDASE_2"/>
    <property type="match status" value="1"/>
</dbReference>
<name>A0A2N5ZI88_MUIH1</name>
<evidence type="ECO:0008006" key="3">
    <source>
        <dbReference type="Google" id="ProtNLM"/>
    </source>
</evidence>
<dbReference type="GO" id="GO:0070573">
    <property type="term" value="F:metallodipeptidase activity"/>
    <property type="evidence" value="ECO:0007669"/>
    <property type="project" value="InterPro"/>
</dbReference>
<organism evidence="1 2">
    <name type="scientific">Muiribacterium halophilum</name>
    <dbReference type="NCBI Taxonomy" id="2053465"/>
    <lineage>
        <taxon>Bacteria</taxon>
        <taxon>Candidatus Muiribacteriota</taxon>
        <taxon>Candidatus Muiribacteriia</taxon>
        <taxon>Candidatus Muiribacteriales</taxon>
        <taxon>Candidatus Muiribacteriaceae</taxon>
        <taxon>Candidatus Muiribacterium</taxon>
    </lineage>
</organism>